<comment type="caution">
    <text evidence="4">The sequence shown here is derived from an EMBL/GenBank/DDBJ whole genome shotgun (WGS) entry which is preliminary data.</text>
</comment>
<reference evidence="4 5" key="1">
    <citation type="submission" date="2024-01" db="EMBL/GenBank/DDBJ databases">
        <title>The genomes of 5 underutilized Papilionoideae crops provide insights into root nodulation and disease resistanc.</title>
        <authorList>
            <person name="Jiang F."/>
        </authorList>
    </citation>
    <scope>NUCLEOTIDE SEQUENCE [LARGE SCALE GENOMIC DNA]</scope>
    <source>
        <strain evidence="4">LVBAO_FW01</strain>
        <tissue evidence="4">Leaves</tissue>
    </source>
</reference>
<keyword evidence="2" id="KW-0812">Transmembrane</keyword>
<sequence length="157" mass="16689">MASLSGFVIAIVVLLAGGSAARDLRPSEHGLVFQASPPANSSVEMRSFFNSNKGSSPSDAPLQNVTESMPPSWWRATGDGSGGGSHLRGALMMASLVCGITGGVLLVASALLYLFKHRRRPNQNDSFRPHSSGTNDHHNFRNNNANKLQLVPAPRNP</sequence>
<keyword evidence="2" id="KW-0472">Membrane</keyword>
<feature type="compositionally biased region" description="Polar residues" evidence="1">
    <location>
        <begin position="48"/>
        <end position="69"/>
    </location>
</feature>
<feature type="signal peptide" evidence="3">
    <location>
        <begin position="1"/>
        <end position="21"/>
    </location>
</feature>
<dbReference type="PANTHER" id="PTHR37189">
    <property type="entry name" value="CONCANAVALIN A-LIKE LECTIN/GLUCANASE DOMAIN-CONTAINING PROTEIN-RELATED"/>
    <property type="match status" value="1"/>
</dbReference>
<proteinExistence type="predicted"/>
<accession>A0AAN9QDK9</accession>
<name>A0AAN9QDK9_CANGL</name>
<keyword evidence="3" id="KW-0732">Signal</keyword>
<dbReference type="Proteomes" id="UP001367508">
    <property type="component" value="Unassembled WGS sequence"/>
</dbReference>
<evidence type="ECO:0000256" key="3">
    <source>
        <dbReference type="SAM" id="SignalP"/>
    </source>
</evidence>
<evidence type="ECO:0000313" key="5">
    <source>
        <dbReference type="Proteomes" id="UP001367508"/>
    </source>
</evidence>
<protein>
    <submittedName>
        <fullName evidence="4">Uncharacterized protein</fullName>
    </submittedName>
</protein>
<feature type="transmembrane region" description="Helical" evidence="2">
    <location>
        <begin position="90"/>
        <end position="115"/>
    </location>
</feature>
<evidence type="ECO:0000313" key="4">
    <source>
        <dbReference type="EMBL" id="KAK7331277.1"/>
    </source>
</evidence>
<evidence type="ECO:0000256" key="2">
    <source>
        <dbReference type="SAM" id="Phobius"/>
    </source>
</evidence>
<dbReference type="EMBL" id="JAYMYQ010000005">
    <property type="protein sequence ID" value="KAK7331277.1"/>
    <property type="molecule type" value="Genomic_DNA"/>
</dbReference>
<gene>
    <name evidence="4" type="ORF">VNO77_25497</name>
</gene>
<feature type="region of interest" description="Disordered" evidence="1">
    <location>
        <begin position="48"/>
        <end position="80"/>
    </location>
</feature>
<keyword evidence="2" id="KW-1133">Transmembrane helix</keyword>
<feature type="compositionally biased region" description="Polar residues" evidence="1">
    <location>
        <begin position="123"/>
        <end position="134"/>
    </location>
</feature>
<organism evidence="4 5">
    <name type="scientific">Canavalia gladiata</name>
    <name type="common">Sword bean</name>
    <name type="synonym">Dolichos gladiatus</name>
    <dbReference type="NCBI Taxonomy" id="3824"/>
    <lineage>
        <taxon>Eukaryota</taxon>
        <taxon>Viridiplantae</taxon>
        <taxon>Streptophyta</taxon>
        <taxon>Embryophyta</taxon>
        <taxon>Tracheophyta</taxon>
        <taxon>Spermatophyta</taxon>
        <taxon>Magnoliopsida</taxon>
        <taxon>eudicotyledons</taxon>
        <taxon>Gunneridae</taxon>
        <taxon>Pentapetalae</taxon>
        <taxon>rosids</taxon>
        <taxon>fabids</taxon>
        <taxon>Fabales</taxon>
        <taxon>Fabaceae</taxon>
        <taxon>Papilionoideae</taxon>
        <taxon>50 kb inversion clade</taxon>
        <taxon>NPAAA clade</taxon>
        <taxon>indigoferoid/millettioid clade</taxon>
        <taxon>Phaseoleae</taxon>
        <taxon>Canavalia</taxon>
    </lineage>
</organism>
<feature type="chain" id="PRO_5042881323" evidence="3">
    <location>
        <begin position="22"/>
        <end position="157"/>
    </location>
</feature>
<feature type="region of interest" description="Disordered" evidence="1">
    <location>
        <begin position="121"/>
        <end position="157"/>
    </location>
</feature>
<dbReference type="AlphaFoldDB" id="A0AAN9QDK9"/>
<keyword evidence="5" id="KW-1185">Reference proteome</keyword>
<evidence type="ECO:0000256" key="1">
    <source>
        <dbReference type="SAM" id="MobiDB-lite"/>
    </source>
</evidence>
<dbReference type="PANTHER" id="PTHR37189:SF4">
    <property type="entry name" value="TRANSMEMBRANE PROTEIN"/>
    <property type="match status" value="1"/>
</dbReference>